<protein>
    <submittedName>
        <fullName evidence="1">Uncharacterized protein</fullName>
    </submittedName>
</protein>
<keyword evidence="2" id="KW-1185">Reference proteome</keyword>
<evidence type="ECO:0000313" key="1">
    <source>
        <dbReference type="EMBL" id="ELU43394.1"/>
    </source>
</evidence>
<accession>L8X438</accession>
<name>L8X438_THACA</name>
<dbReference type="HOGENOM" id="CLU_2251868_0_0_1"/>
<proteinExistence type="predicted"/>
<sequence>MPPQTPSNTPTNVGQSFTLLPTRTIDVARKSAKLHPDTCWEVGKRRAGCRSSRSTSSIDPHQPSLQTPIFYNIHALCSFIQQLHQAVQLFCCSGRRVLSSYAIT</sequence>
<dbReference type="Proteomes" id="UP000011668">
    <property type="component" value="Unassembled WGS sequence"/>
</dbReference>
<organism evidence="1 2">
    <name type="scientific">Thanatephorus cucumeris (strain AG1-IA)</name>
    <name type="common">Rice sheath blight fungus</name>
    <name type="synonym">Rhizoctonia solani</name>
    <dbReference type="NCBI Taxonomy" id="983506"/>
    <lineage>
        <taxon>Eukaryota</taxon>
        <taxon>Fungi</taxon>
        <taxon>Dikarya</taxon>
        <taxon>Basidiomycota</taxon>
        <taxon>Agaricomycotina</taxon>
        <taxon>Agaricomycetes</taxon>
        <taxon>Cantharellales</taxon>
        <taxon>Ceratobasidiaceae</taxon>
        <taxon>Rhizoctonia</taxon>
        <taxon>Rhizoctonia solani AG-1</taxon>
    </lineage>
</organism>
<reference evidence="1 2" key="1">
    <citation type="journal article" date="2013" name="Nat. Commun.">
        <title>The evolution and pathogenic mechanisms of the rice sheath blight pathogen.</title>
        <authorList>
            <person name="Zheng A."/>
            <person name="Lin R."/>
            <person name="Xu L."/>
            <person name="Qin P."/>
            <person name="Tang C."/>
            <person name="Ai P."/>
            <person name="Zhang D."/>
            <person name="Liu Y."/>
            <person name="Sun Z."/>
            <person name="Feng H."/>
            <person name="Wang Y."/>
            <person name="Chen Y."/>
            <person name="Liang X."/>
            <person name="Fu R."/>
            <person name="Li Q."/>
            <person name="Zhang J."/>
            <person name="Yu X."/>
            <person name="Xie Z."/>
            <person name="Ding L."/>
            <person name="Guan P."/>
            <person name="Tang J."/>
            <person name="Liang Y."/>
            <person name="Wang S."/>
            <person name="Deng Q."/>
            <person name="Li S."/>
            <person name="Zhu J."/>
            <person name="Wang L."/>
            <person name="Liu H."/>
            <person name="Li P."/>
        </authorList>
    </citation>
    <scope>NUCLEOTIDE SEQUENCE [LARGE SCALE GENOMIC DNA]</scope>
    <source>
        <strain evidence="2">AG-1 IA</strain>
    </source>
</reference>
<evidence type="ECO:0000313" key="2">
    <source>
        <dbReference type="Proteomes" id="UP000011668"/>
    </source>
</evidence>
<comment type="caution">
    <text evidence="1">The sequence shown here is derived from an EMBL/GenBank/DDBJ whole genome shotgun (WGS) entry which is preliminary data.</text>
</comment>
<dbReference type="EMBL" id="AFRT01000553">
    <property type="protein sequence ID" value="ELU43394.1"/>
    <property type="molecule type" value="Genomic_DNA"/>
</dbReference>
<dbReference type="AlphaFoldDB" id="L8X438"/>
<gene>
    <name evidence="1" type="ORF">AG1IA_02573</name>
</gene>